<dbReference type="InterPro" id="IPR001304">
    <property type="entry name" value="C-type_lectin-like"/>
</dbReference>
<dbReference type="InterPro" id="IPR016186">
    <property type="entry name" value="C-type_lectin-like/link_sf"/>
</dbReference>
<feature type="transmembrane region" description="Helical" evidence="3">
    <location>
        <begin position="328"/>
        <end position="352"/>
    </location>
</feature>
<proteinExistence type="predicted"/>
<evidence type="ECO:0000259" key="4">
    <source>
        <dbReference type="PROSITE" id="PS50041"/>
    </source>
</evidence>
<dbReference type="InterPro" id="IPR016187">
    <property type="entry name" value="CTDL_fold"/>
</dbReference>
<keyword evidence="3" id="KW-0472">Membrane</keyword>
<keyword evidence="3" id="KW-0812">Transmembrane</keyword>
<dbReference type="CDD" id="cd00037">
    <property type="entry name" value="CLECT"/>
    <property type="match status" value="1"/>
</dbReference>
<name>A0AAE0XX85_9GAST</name>
<dbReference type="InterPro" id="IPR042635">
    <property type="entry name" value="MEGF10/SREC1/2-like"/>
</dbReference>
<evidence type="ECO:0000256" key="1">
    <source>
        <dbReference type="ARBA" id="ARBA00022536"/>
    </source>
</evidence>
<keyword evidence="6" id="KW-1185">Reference proteome</keyword>
<comment type="caution">
    <text evidence="5">The sequence shown here is derived from an EMBL/GenBank/DDBJ whole genome shotgun (WGS) entry which is preliminary data.</text>
</comment>
<reference evidence="5" key="1">
    <citation type="journal article" date="2023" name="G3 (Bethesda)">
        <title>A reference genome for the long-term kleptoplast-retaining sea slug Elysia crispata morphotype clarki.</title>
        <authorList>
            <person name="Eastman K.E."/>
            <person name="Pendleton A.L."/>
            <person name="Shaikh M.A."/>
            <person name="Suttiyut T."/>
            <person name="Ogas R."/>
            <person name="Tomko P."/>
            <person name="Gavelis G."/>
            <person name="Widhalm J.R."/>
            <person name="Wisecaver J.H."/>
        </authorList>
    </citation>
    <scope>NUCLEOTIDE SEQUENCE</scope>
    <source>
        <strain evidence="5">ECLA1</strain>
    </source>
</reference>
<dbReference type="Proteomes" id="UP001283361">
    <property type="component" value="Unassembled WGS sequence"/>
</dbReference>
<dbReference type="SUPFAM" id="SSF56436">
    <property type="entry name" value="C-type lectin-like"/>
    <property type="match status" value="1"/>
</dbReference>
<evidence type="ECO:0000256" key="3">
    <source>
        <dbReference type="SAM" id="Phobius"/>
    </source>
</evidence>
<dbReference type="PANTHER" id="PTHR24043">
    <property type="entry name" value="SCAVENGER RECEPTOR CLASS F"/>
    <property type="match status" value="1"/>
</dbReference>
<keyword evidence="1" id="KW-0245">EGF-like domain</keyword>
<sequence length="405" mass="44685">MNKSSLTEPDLFSRLANSFGTIDKNRHHFFFLLECNIYFLMLCPPGWLENGFVNKCMKFFENKEPFAKARAACNSKGGKLVISENCFQTVFLSDQLESRNSTYWIGLKRNRLSPDFVWVDAPVARLAHRNWHRFNPNLTGNMAVCAVINSPGIAKGFWVDDLCSKKHAFVCQKDPVKICHRGHFGPQCKHRCSPRCDGSGDCDITNGTCLSGCLPGFKGALCNEPCDNGTYGQNCASSCSLHCAGHGNGCRHQDGKCTLGCRSGYKGGRCDRPCRPRTYGQGCVQNCSANCAGRFKHCNNSDGKCTMGCTKGFTGPFCDLAAEKPYDFSIFIVAAECAFSTLACLIISALVLSNKKAKGQKSSADSAREFSGLRELSHQEPHDFDESHQEPHELGDPQHEHEPQT</sequence>
<accession>A0AAE0XX85</accession>
<dbReference type="PROSITE" id="PS50041">
    <property type="entry name" value="C_TYPE_LECTIN_2"/>
    <property type="match status" value="1"/>
</dbReference>
<dbReference type="GO" id="GO:0005044">
    <property type="term" value="F:scavenger receptor activity"/>
    <property type="evidence" value="ECO:0007669"/>
    <property type="project" value="InterPro"/>
</dbReference>
<feature type="compositionally biased region" description="Basic and acidic residues" evidence="2">
    <location>
        <begin position="366"/>
        <end position="405"/>
    </location>
</feature>
<dbReference type="Gene3D" id="3.10.100.10">
    <property type="entry name" value="Mannose-Binding Protein A, subunit A"/>
    <property type="match status" value="1"/>
</dbReference>
<gene>
    <name evidence="5" type="ORF">RRG08_007883</name>
</gene>
<dbReference type="EMBL" id="JAWDGP010007407">
    <property type="protein sequence ID" value="KAK3720261.1"/>
    <property type="molecule type" value="Genomic_DNA"/>
</dbReference>
<dbReference type="Pfam" id="PF00059">
    <property type="entry name" value="Lectin_C"/>
    <property type="match status" value="1"/>
</dbReference>
<dbReference type="AlphaFoldDB" id="A0AAE0XX85"/>
<evidence type="ECO:0000313" key="5">
    <source>
        <dbReference type="EMBL" id="KAK3720261.1"/>
    </source>
</evidence>
<dbReference type="Gene3D" id="2.170.300.10">
    <property type="entry name" value="Tie2 ligand-binding domain superfamily"/>
    <property type="match status" value="1"/>
</dbReference>
<organism evidence="5 6">
    <name type="scientific">Elysia crispata</name>
    <name type="common">lettuce slug</name>
    <dbReference type="NCBI Taxonomy" id="231223"/>
    <lineage>
        <taxon>Eukaryota</taxon>
        <taxon>Metazoa</taxon>
        <taxon>Spiralia</taxon>
        <taxon>Lophotrochozoa</taxon>
        <taxon>Mollusca</taxon>
        <taxon>Gastropoda</taxon>
        <taxon>Heterobranchia</taxon>
        <taxon>Euthyneura</taxon>
        <taxon>Panpulmonata</taxon>
        <taxon>Sacoglossa</taxon>
        <taxon>Placobranchoidea</taxon>
        <taxon>Plakobranchidae</taxon>
        <taxon>Elysia</taxon>
    </lineage>
</organism>
<feature type="domain" description="C-type lectin" evidence="4">
    <location>
        <begin position="52"/>
        <end position="172"/>
    </location>
</feature>
<dbReference type="SMART" id="SM00034">
    <property type="entry name" value="CLECT"/>
    <property type="match status" value="1"/>
</dbReference>
<evidence type="ECO:0000313" key="6">
    <source>
        <dbReference type="Proteomes" id="UP001283361"/>
    </source>
</evidence>
<keyword evidence="3" id="KW-1133">Transmembrane helix</keyword>
<dbReference type="PANTHER" id="PTHR24043:SF8">
    <property type="entry name" value="EGF-LIKE DOMAIN-CONTAINING PROTEIN"/>
    <property type="match status" value="1"/>
</dbReference>
<evidence type="ECO:0000256" key="2">
    <source>
        <dbReference type="SAM" id="MobiDB-lite"/>
    </source>
</evidence>
<protein>
    <recommendedName>
        <fullName evidence="4">C-type lectin domain-containing protein</fullName>
    </recommendedName>
</protein>
<feature type="region of interest" description="Disordered" evidence="2">
    <location>
        <begin position="358"/>
        <end position="405"/>
    </location>
</feature>